<evidence type="ECO:0000313" key="1">
    <source>
        <dbReference type="EMBL" id="PWN94435.1"/>
    </source>
</evidence>
<dbReference type="Proteomes" id="UP000245768">
    <property type="component" value="Unassembled WGS sequence"/>
</dbReference>
<name>A0A316Z2N2_9BASI</name>
<evidence type="ECO:0000313" key="2">
    <source>
        <dbReference type="Proteomes" id="UP000245768"/>
    </source>
</evidence>
<sequence>MVTLTDLPNELLYLIHSYVDLLWRMESEEGYLSSFLVPDYTLAWVNRRLRQLFWPTEFTIDTIVHLRHARSLFCTYPDLAAKVVSINFRWGLPRYDEIRPSFQNKLQPWRPWNALDLAFKDRTKLVKQPATTESPHRDGRFCNIGTDEDDSIDPSYSDEGKRPFPNAVVGCMLCQVATKRGIKDNRLSNGVIYGYPDDYYDAEARTYPTEDAFYRHSGDGLTCGYDRVNLGRGPDCKGLDPEVTSPAVFFEYLEDVFGALVNLRQLFWMSNVTSIPKAVVDKLGELESLDFFGLLLEHKEDRLEEYYEVLFKRAKAIFVQLDYGSEQGILSLSDAEPGTKIATLYKFLLSAQHARHLFISAKSAFATPELLPLFARLDSLTILRKKALDSNHKTSQFYRACSNLHPRLCSIKYRDIDDGDICKLAHERVFEPLRDILLQRNDLRTKIVESFNCSSRTTEEPPDLFMLDPPH</sequence>
<dbReference type="EMBL" id="KZ819634">
    <property type="protein sequence ID" value="PWN94435.1"/>
    <property type="molecule type" value="Genomic_DNA"/>
</dbReference>
<reference evidence="1 2" key="1">
    <citation type="journal article" date="2018" name="Mol. Biol. Evol.">
        <title>Broad Genomic Sampling Reveals a Smut Pathogenic Ancestry of the Fungal Clade Ustilaginomycotina.</title>
        <authorList>
            <person name="Kijpornyongpan T."/>
            <person name="Mondo S.J."/>
            <person name="Barry K."/>
            <person name="Sandor L."/>
            <person name="Lee J."/>
            <person name="Lipzen A."/>
            <person name="Pangilinan J."/>
            <person name="LaButti K."/>
            <person name="Hainaut M."/>
            <person name="Henrissat B."/>
            <person name="Grigoriev I.V."/>
            <person name="Spatafora J.W."/>
            <person name="Aime M.C."/>
        </authorList>
    </citation>
    <scope>NUCLEOTIDE SEQUENCE [LARGE SCALE GENOMIC DNA]</scope>
    <source>
        <strain evidence="1 2">MCA 4198</strain>
    </source>
</reference>
<organism evidence="1 2">
    <name type="scientific">Acaromyces ingoldii</name>
    <dbReference type="NCBI Taxonomy" id="215250"/>
    <lineage>
        <taxon>Eukaryota</taxon>
        <taxon>Fungi</taxon>
        <taxon>Dikarya</taxon>
        <taxon>Basidiomycota</taxon>
        <taxon>Ustilaginomycotina</taxon>
        <taxon>Exobasidiomycetes</taxon>
        <taxon>Exobasidiales</taxon>
        <taxon>Cryptobasidiaceae</taxon>
        <taxon>Acaromyces</taxon>
    </lineage>
</organism>
<dbReference type="InParanoid" id="A0A316Z2N2"/>
<protein>
    <submittedName>
        <fullName evidence="1">Uncharacterized protein</fullName>
    </submittedName>
</protein>
<dbReference type="GeneID" id="37042777"/>
<keyword evidence="2" id="KW-1185">Reference proteome</keyword>
<feature type="non-terminal residue" evidence="1">
    <location>
        <position position="471"/>
    </location>
</feature>
<accession>A0A316Z2N2</accession>
<dbReference type="AlphaFoldDB" id="A0A316Z2N2"/>
<proteinExistence type="predicted"/>
<gene>
    <name evidence="1" type="ORF">FA10DRAFT_264963</name>
</gene>
<dbReference type="RefSeq" id="XP_025381633.1">
    <property type="nucleotide sequence ID" value="XM_025520861.1"/>
</dbReference>